<feature type="non-terminal residue" evidence="3">
    <location>
        <position position="233"/>
    </location>
</feature>
<gene>
    <name evidence="3" type="ORF">METZ01_LOCUS186436</name>
</gene>
<sequence length="233" mass="25467">MLKQKSRYGMSVPLPDPLDDHKEVFRELVDLGYTDVWSSEANETDGLTPLALAAAWAPELRLGTAILPAFTRGPALLAQSAAAMACAAPNNFVLGIGTSSDVIVERWNGIPFENPYLKVRDTIRFLRKALTGEKITEEFETFNISGFRLARVPENQPPILLAALREGMLRLAGREADGAIINWLSANDVERVAGIVNNEGPNKEIVARIFVCPSDKKDLVLEGGKFAMAAYLN</sequence>
<feature type="domain" description="Luciferase-like" evidence="2">
    <location>
        <begin position="16"/>
        <end position="218"/>
    </location>
</feature>
<dbReference type="EMBL" id="UINC01037701">
    <property type="protein sequence ID" value="SVB33582.1"/>
    <property type="molecule type" value="Genomic_DNA"/>
</dbReference>
<evidence type="ECO:0000313" key="3">
    <source>
        <dbReference type="EMBL" id="SVB33582.1"/>
    </source>
</evidence>
<evidence type="ECO:0000256" key="1">
    <source>
        <dbReference type="ARBA" id="ARBA00023002"/>
    </source>
</evidence>
<dbReference type="InterPro" id="IPR022526">
    <property type="entry name" value="F420_Rv3093c"/>
</dbReference>
<dbReference type="GO" id="GO:0016705">
    <property type="term" value="F:oxidoreductase activity, acting on paired donors, with incorporation or reduction of molecular oxygen"/>
    <property type="evidence" value="ECO:0007669"/>
    <property type="project" value="InterPro"/>
</dbReference>
<protein>
    <recommendedName>
        <fullName evidence="2">Luciferase-like domain-containing protein</fullName>
    </recommendedName>
</protein>
<proteinExistence type="predicted"/>
<accession>A0A382D6A7</accession>
<keyword evidence="1" id="KW-0560">Oxidoreductase</keyword>
<reference evidence="3" key="1">
    <citation type="submission" date="2018-05" db="EMBL/GenBank/DDBJ databases">
        <authorList>
            <person name="Lanie J.A."/>
            <person name="Ng W.-L."/>
            <person name="Kazmierczak K.M."/>
            <person name="Andrzejewski T.M."/>
            <person name="Davidsen T.M."/>
            <person name="Wayne K.J."/>
            <person name="Tettelin H."/>
            <person name="Glass J.I."/>
            <person name="Rusch D."/>
            <person name="Podicherti R."/>
            <person name="Tsui H.-C.T."/>
            <person name="Winkler M.E."/>
        </authorList>
    </citation>
    <scope>NUCLEOTIDE SEQUENCE</scope>
</reference>
<dbReference type="PANTHER" id="PTHR43244:SF1">
    <property type="entry name" value="5,10-METHYLENETETRAHYDROMETHANOPTERIN REDUCTASE"/>
    <property type="match status" value="1"/>
</dbReference>
<name>A0A382D6A7_9ZZZZ</name>
<dbReference type="InterPro" id="IPR050564">
    <property type="entry name" value="F420-G6PD/mer"/>
</dbReference>
<dbReference type="InterPro" id="IPR011251">
    <property type="entry name" value="Luciferase-like_dom"/>
</dbReference>
<dbReference type="CDD" id="cd01097">
    <property type="entry name" value="Tetrahydromethanopterin_reductase"/>
    <property type="match status" value="1"/>
</dbReference>
<dbReference type="SUPFAM" id="SSF51679">
    <property type="entry name" value="Bacterial luciferase-like"/>
    <property type="match status" value="1"/>
</dbReference>
<dbReference type="NCBIfam" id="TIGR03841">
    <property type="entry name" value="F420_Rv3093c"/>
    <property type="match status" value="1"/>
</dbReference>
<organism evidence="3">
    <name type="scientific">marine metagenome</name>
    <dbReference type="NCBI Taxonomy" id="408172"/>
    <lineage>
        <taxon>unclassified sequences</taxon>
        <taxon>metagenomes</taxon>
        <taxon>ecological metagenomes</taxon>
    </lineage>
</organism>
<evidence type="ECO:0000259" key="2">
    <source>
        <dbReference type="Pfam" id="PF00296"/>
    </source>
</evidence>
<dbReference type="AlphaFoldDB" id="A0A382D6A7"/>
<dbReference type="InterPro" id="IPR036661">
    <property type="entry name" value="Luciferase-like_sf"/>
</dbReference>
<dbReference type="PANTHER" id="PTHR43244">
    <property type="match status" value="1"/>
</dbReference>
<dbReference type="Pfam" id="PF00296">
    <property type="entry name" value="Bac_luciferase"/>
    <property type="match status" value="1"/>
</dbReference>
<dbReference type="Gene3D" id="3.20.20.30">
    <property type="entry name" value="Luciferase-like domain"/>
    <property type="match status" value="1"/>
</dbReference>